<dbReference type="Gene3D" id="3.30.40.10">
    <property type="entry name" value="Zinc/RING finger domain, C3HC4 (zinc finger)"/>
    <property type="match status" value="1"/>
</dbReference>
<evidence type="ECO:0000313" key="4">
    <source>
        <dbReference type="EMBL" id="CAI2379214.1"/>
    </source>
</evidence>
<accession>A0AAD1XUL1</accession>
<keyword evidence="1" id="KW-0479">Metal-binding</keyword>
<protein>
    <recommendedName>
        <fullName evidence="3">RING-type domain-containing protein</fullName>
    </recommendedName>
</protein>
<dbReference type="InterPro" id="IPR013083">
    <property type="entry name" value="Znf_RING/FYVE/PHD"/>
</dbReference>
<comment type="caution">
    <text evidence="4">The sequence shown here is derived from an EMBL/GenBank/DDBJ whole genome shotgun (WGS) entry which is preliminary data.</text>
</comment>
<sequence>MEAGKGEQPAEFSVCIICFESYGDLYQTNCCSKTLCKECHTSIPTPECPNCRLLNYSISKIELQNQSESAQEGEESPEPSQEKEKGEIDKHQEVIIEVGLKMKNFKGKRATMSSNGKFYCRGKLDKKCKCCNIVCGPKQGCNCNACTELDRKYRNLGPEYKVNKLGKPSKFDMEAGKYFCEYTTEHDSLLKVCNKDSGYQCADCIPL</sequence>
<reference evidence="4" key="1">
    <citation type="submission" date="2023-07" db="EMBL/GenBank/DDBJ databases">
        <authorList>
            <consortium name="AG Swart"/>
            <person name="Singh M."/>
            <person name="Singh A."/>
            <person name="Seah K."/>
            <person name="Emmerich C."/>
        </authorList>
    </citation>
    <scope>NUCLEOTIDE SEQUENCE</scope>
    <source>
        <strain evidence="4">DP1</strain>
    </source>
</reference>
<feature type="region of interest" description="Disordered" evidence="2">
    <location>
        <begin position="65"/>
        <end position="88"/>
    </location>
</feature>
<name>A0AAD1XUL1_EUPCR</name>
<dbReference type="GO" id="GO:0008270">
    <property type="term" value="F:zinc ion binding"/>
    <property type="evidence" value="ECO:0007669"/>
    <property type="project" value="UniProtKB-KW"/>
</dbReference>
<evidence type="ECO:0000259" key="3">
    <source>
        <dbReference type="PROSITE" id="PS50089"/>
    </source>
</evidence>
<dbReference type="InterPro" id="IPR001841">
    <property type="entry name" value="Znf_RING"/>
</dbReference>
<keyword evidence="1" id="KW-0862">Zinc</keyword>
<dbReference type="EMBL" id="CAMPGE010021034">
    <property type="protein sequence ID" value="CAI2379214.1"/>
    <property type="molecule type" value="Genomic_DNA"/>
</dbReference>
<organism evidence="4 5">
    <name type="scientific">Euplotes crassus</name>
    <dbReference type="NCBI Taxonomy" id="5936"/>
    <lineage>
        <taxon>Eukaryota</taxon>
        <taxon>Sar</taxon>
        <taxon>Alveolata</taxon>
        <taxon>Ciliophora</taxon>
        <taxon>Intramacronucleata</taxon>
        <taxon>Spirotrichea</taxon>
        <taxon>Hypotrichia</taxon>
        <taxon>Euplotida</taxon>
        <taxon>Euplotidae</taxon>
        <taxon>Moneuplotes</taxon>
    </lineage>
</organism>
<proteinExistence type="predicted"/>
<feature type="domain" description="RING-type" evidence="3">
    <location>
        <begin position="15"/>
        <end position="52"/>
    </location>
</feature>
<evidence type="ECO:0000256" key="2">
    <source>
        <dbReference type="SAM" id="MobiDB-lite"/>
    </source>
</evidence>
<dbReference type="SUPFAM" id="SSF57850">
    <property type="entry name" value="RING/U-box"/>
    <property type="match status" value="1"/>
</dbReference>
<gene>
    <name evidence="4" type="ORF">ECRASSUSDP1_LOCUS20623</name>
</gene>
<dbReference type="AlphaFoldDB" id="A0AAD1XUL1"/>
<dbReference type="Proteomes" id="UP001295684">
    <property type="component" value="Unassembled WGS sequence"/>
</dbReference>
<evidence type="ECO:0000256" key="1">
    <source>
        <dbReference type="PROSITE-ProRule" id="PRU00175"/>
    </source>
</evidence>
<keyword evidence="1" id="KW-0863">Zinc-finger</keyword>
<dbReference type="PROSITE" id="PS50089">
    <property type="entry name" value="ZF_RING_2"/>
    <property type="match status" value="1"/>
</dbReference>
<evidence type="ECO:0000313" key="5">
    <source>
        <dbReference type="Proteomes" id="UP001295684"/>
    </source>
</evidence>
<keyword evidence="5" id="KW-1185">Reference proteome</keyword>